<comment type="similarity">
    <text evidence="7">Belongs to the binding-protein-dependent transport system permease family.</text>
</comment>
<evidence type="ECO:0000256" key="4">
    <source>
        <dbReference type="ARBA" id="ARBA00022692"/>
    </source>
</evidence>
<comment type="subcellular location">
    <subcellularLocation>
        <location evidence="1 7">Cell membrane</location>
        <topology evidence="1 7">Multi-pass membrane protein</topology>
    </subcellularLocation>
</comment>
<feature type="transmembrane region" description="Helical" evidence="7">
    <location>
        <begin position="97"/>
        <end position="125"/>
    </location>
</feature>
<evidence type="ECO:0000259" key="8">
    <source>
        <dbReference type="PROSITE" id="PS50928"/>
    </source>
</evidence>
<evidence type="ECO:0000313" key="9">
    <source>
        <dbReference type="EMBL" id="MBO3086487.1"/>
    </source>
</evidence>
<evidence type="ECO:0000256" key="7">
    <source>
        <dbReference type="RuleBase" id="RU363032"/>
    </source>
</evidence>
<dbReference type="InterPro" id="IPR000515">
    <property type="entry name" value="MetI-like"/>
</dbReference>
<dbReference type="Gene3D" id="1.10.3720.10">
    <property type="entry name" value="MetI-like"/>
    <property type="match status" value="1"/>
</dbReference>
<keyword evidence="2 7" id="KW-0813">Transport</keyword>
<evidence type="ECO:0000256" key="5">
    <source>
        <dbReference type="ARBA" id="ARBA00022989"/>
    </source>
</evidence>
<keyword evidence="4 7" id="KW-0812">Transmembrane</keyword>
<evidence type="ECO:0000256" key="1">
    <source>
        <dbReference type="ARBA" id="ARBA00004651"/>
    </source>
</evidence>
<dbReference type="InterPro" id="IPR035906">
    <property type="entry name" value="MetI-like_sf"/>
</dbReference>
<evidence type="ECO:0000256" key="6">
    <source>
        <dbReference type="ARBA" id="ARBA00023136"/>
    </source>
</evidence>
<keyword evidence="6 7" id="KW-0472">Membrane</keyword>
<dbReference type="CDD" id="cd06261">
    <property type="entry name" value="TM_PBP2"/>
    <property type="match status" value="1"/>
</dbReference>
<evidence type="ECO:0000313" key="10">
    <source>
        <dbReference type="Proteomes" id="UP000678317"/>
    </source>
</evidence>
<keyword evidence="5 7" id="KW-1133">Transmembrane helix</keyword>
<sequence>MSTASTGAGAVTAAIPDGARPDLRDAGAKAGRSDRARSEARLGWLLAGPAFVVMLAVTLYPILQAVYDSLFHFRLTAPDDRSWAGLENYGVVLSDSLFWQALGVTVFITVVTVIVELILGFALALVMHRAITRLRGLLRTAILVPYGIITVVSAFAWFYAFDISSGYVNHWFDWVPGISEDLNWFAEQGTSLSVIIMSEIWKTTPFISLLLLAGLSQVPTELEEAAEVDGATWWQRLTRVILPNMKAAIMVAVLFRALDAFRIFDNVFIMTNGANGTEVLSLLAYRTSIGRLEIGLGSAISVLLFLCVILICWAAIKLFKVDLAGGTRGAS</sequence>
<evidence type="ECO:0000256" key="3">
    <source>
        <dbReference type="ARBA" id="ARBA00022475"/>
    </source>
</evidence>
<keyword evidence="3" id="KW-1003">Cell membrane</keyword>
<accession>A0ABS3SL78</accession>
<dbReference type="Proteomes" id="UP000678317">
    <property type="component" value="Unassembled WGS sequence"/>
</dbReference>
<dbReference type="SUPFAM" id="SSF161098">
    <property type="entry name" value="MetI-like"/>
    <property type="match status" value="1"/>
</dbReference>
<feature type="transmembrane region" description="Helical" evidence="7">
    <location>
        <begin position="42"/>
        <end position="63"/>
    </location>
</feature>
<feature type="transmembrane region" description="Helical" evidence="7">
    <location>
        <begin position="240"/>
        <end position="258"/>
    </location>
</feature>
<feature type="domain" description="ABC transmembrane type-1" evidence="8">
    <location>
        <begin position="102"/>
        <end position="315"/>
    </location>
</feature>
<dbReference type="PROSITE" id="PS50928">
    <property type="entry name" value="ABC_TM1"/>
    <property type="match status" value="1"/>
</dbReference>
<reference evidence="9 10" key="1">
    <citation type="submission" date="2021-03" db="EMBL/GenBank/DDBJ databases">
        <title>novel species in genus Cellulomonas.</title>
        <authorList>
            <person name="Zhang G."/>
        </authorList>
    </citation>
    <scope>NUCLEOTIDE SEQUENCE [LARGE SCALE GENOMIC DNA]</scope>
    <source>
        <strain evidence="10">zg-ZUI188</strain>
    </source>
</reference>
<dbReference type="PANTHER" id="PTHR43005:SF2">
    <property type="entry name" value="INTEGRAL MEMBRANE SUGAR TRANSPORT PROTEIN"/>
    <property type="match status" value="1"/>
</dbReference>
<dbReference type="RefSeq" id="WP_208209889.1">
    <property type="nucleotide sequence ID" value="NZ_CP074404.1"/>
</dbReference>
<dbReference type="PANTHER" id="PTHR43005">
    <property type="entry name" value="BLR7065 PROTEIN"/>
    <property type="match status" value="1"/>
</dbReference>
<comment type="caution">
    <text evidence="9">The sequence shown here is derived from an EMBL/GenBank/DDBJ whole genome shotgun (WGS) entry which is preliminary data.</text>
</comment>
<gene>
    <name evidence="9" type="ORF">J4035_17720</name>
</gene>
<protein>
    <submittedName>
        <fullName evidence="9">Sugar ABC transporter permease</fullName>
    </submittedName>
</protein>
<dbReference type="Pfam" id="PF00528">
    <property type="entry name" value="BPD_transp_1"/>
    <property type="match status" value="1"/>
</dbReference>
<organism evidence="9 10">
    <name type="scientific">Cellulomonas fengjieae</name>
    <dbReference type="NCBI Taxonomy" id="2819978"/>
    <lineage>
        <taxon>Bacteria</taxon>
        <taxon>Bacillati</taxon>
        <taxon>Actinomycetota</taxon>
        <taxon>Actinomycetes</taxon>
        <taxon>Micrococcales</taxon>
        <taxon>Cellulomonadaceae</taxon>
        <taxon>Cellulomonas</taxon>
    </lineage>
</organism>
<dbReference type="EMBL" id="JAGFBM010000010">
    <property type="protein sequence ID" value="MBO3086487.1"/>
    <property type="molecule type" value="Genomic_DNA"/>
</dbReference>
<proteinExistence type="inferred from homology"/>
<feature type="transmembrane region" description="Helical" evidence="7">
    <location>
        <begin position="294"/>
        <end position="316"/>
    </location>
</feature>
<keyword evidence="10" id="KW-1185">Reference proteome</keyword>
<name>A0ABS3SL78_9CELL</name>
<evidence type="ECO:0000256" key="2">
    <source>
        <dbReference type="ARBA" id="ARBA00022448"/>
    </source>
</evidence>
<feature type="transmembrane region" description="Helical" evidence="7">
    <location>
        <begin position="137"/>
        <end position="160"/>
    </location>
</feature>